<dbReference type="PANTHER" id="PTHR43968">
    <property type="match status" value="1"/>
</dbReference>
<dbReference type="SUPFAM" id="SSF52833">
    <property type="entry name" value="Thioredoxin-like"/>
    <property type="match status" value="1"/>
</dbReference>
<dbReference type="Proteomes" id="UP001597115">
    <property type="component" value="Unassembled WGS sequence"/>
</dbReference>
<evidence type="ECO:0000313" key="3">
    <source>
        <dbReference type="EMBL" id="MFD1610331.1"/>
    </source>
</evidence>
<proteinExistence type="predicted"/>
<protein>
    <submittedName>
        <fullName evidence="3">Glutathione S-transferase family protein</fullName>
    </submittedName>
</protein>
<organism evidence="3 4">
    <name type="scientific">Sphingomonas tabacisoli</name>
    <dbReference type="NCBI Taxonomy" id="2249466"/>
    <lineage>
        <taxon>Bacteria</taxon>
        <taxon>Pseudomonadati</taxon>
        <taxon>Pseudomonadota</taxon>
        <taxon>Alphaproteobacteria</taxon>
        <taxon>Sphingomonadales</taxon>
        <taxon>Sphingomonadaceae</taxon>
        <taxon>Sphingomonas</taxon>
    </lineage>
</organism>
<dbReference type="SFLD" id="SFLDG00358">
    <property type="entry name" value="Main_(cytGST)"/>
    <property type="match status" value="1"/>
</dbReference>
<feature type="domain" description="GST N-terminal" evidence="1">
    <location>
        <begin position="1"/>
        <end position="77"/>
    </location>
</feature>
<dbReference type="Pfam" id="PF00043">
    <property type="entry name" value="GST_C"/>
    <property type="match status" value="1"/>
</dbReference>
<evidence type="ECO:0000259" key="2">
    <source>
        <dbReference type="PROSITE" id="PS50405"/>
    </source>
</evidence>
<dbReference type="InterPro" id="IPR036282">
    <property type="entry name" value="Glutathione-S-Trfase_C_sf"/>
</dbReference>
<comment type="caution">
    <text evidence="3">The sequence shown here is derived from an EMBL/GenBank/DDBJ whole genome shotgun (WGS) entry which is preliminary data.</text>
</comment>
<name>A0ABW4HXK6_9SPHN</name>
<evidence type="ECO:0000259" key="1">
    <source>
        <dbReference type="PROSITE" id="PS50404"/>
    </source>
</evidence>
<dbReference type="PANTHER" id="PTHR43968:SF6">
    <property type="entry name" value="GLUTATHIONE S-TRANSFERASE OMEGA"/>
    <property type="match status" value="1"/>
</dbReference>
<dbReference type="InterPro" id="IPR040079">
    <property type="entry name" value="Glutathione_S-Trfase"/>
</dbReference>
<dbReference type="Gene3D" id="1.20.1050.10">
    <property type="match status" value="1"/>
</dbReference>
<accession>A0ABW4HXK6</accession>
<dbReference type="EMBL" id="JBHUDY010000001">
    <property type="protein sequence ID" value="MFD1610331.1"/>
    <property type="molecule type" value="Genomic_DNA"/>
</dbReference>
<gene>
    <name evidence="3" type="ORF">ACFSCW_00790</name>
</gene>
<dbReference type="InterPro" id="IPR010987">
    <property type="entry name" value="Glutathione-S-Trfase_C-like"/>
</dbReference>
<dbReference type="InterPro" id="IPR036249">
    <property type="entry name" value="Thioredoxin-like_sf"/>
</dbReference>
<dbReference type="InterPro" id="IPR004046">
    <property type="entry name" value="GST_C"/>
</dbReference>
<dbReference type="InterPro" id="IPR004045">
    <property type="entry name" value="Glutathione_S-Trfase_N"/>
</dbReference>
<dbReference type="InterPro" id="IPR050983">
    <property type="entry name" value="GST_Omega/HSP26"/>
</dbReference>
<dbReference type="SUPFAM" id="SSF47616">
    <property type="entry name" value="GST C-terminal domain-like"/>
    <property type="match status" value="1"/>
</dbReference>
<dbReference type="CDD" id="cd00570">
    <property type="entry name" value="GST_N_family"/>
    <property type="match status" value="1"/>
</dbReference>
<dbReference type="Pfam" id="PF13417">
    <property type="entry name" value="GST_N_3"/>
    <property type="match status" value="1"/>
</dbReference>
<reference evidence="4" key="1">
    <citation type="journal article" date="2019" name="Int. J. Syst. Evol. Microbiol.">
        <title>The Global Catalogue of Microorganisms (GCM) 10K type strain sequencing project: providing services to taxonomists for standard genome sequencing and annotation.</title>
        <authorList>
            <consortium name="The Broad Institute Genomics Platform"/>
            <consortium name="The Broad Institute Genome Sequencing Center for Infectious Disease"/>
            <person name="Wu L."/>
            <person name="Ma J."/>
        </authorList>
    </citation>
    <scope>NUCLEOTIDE SEQUENCE [LARGE SCALE GENOMIC DNA]</scope>
    <source>
        <strain evidence="4">CGMCC 1.16275</strain>
    </source>
</reference>
<evidence type="ECO:0000313" key="4">
    <source>
        <dbReference type="Proteomes" id="UP001597115"/>
    </source>
</evidence>
<dbReference type="CDD" id="cd00299">
    <property type="entry name" value="GST_C_family"/>
    <property type="match status" value="1"/>
</dbReference>
<dbReference type="PROSITE" id="PS50404">
    <property type="entry name" value="GST_NTER"/>
    <property type="match status" value="1"/>
</dbReference>
<feature type="domain" description="GST C-terminal" evidence="2">
    <location>
        <begin position="82"/>
        <end position="211"/>
    </location>
</feature>
<dbReference type="PROSITE" id="PS50405">
    <property type="entry name" value="GST_CTER"/>
    <property type="match status" value="1"/>
</dbReference>
<sequence length="219" mass="23635">MKVYGSTASPFVQRVLMAARIKGHELPVEPPPGGMQSDEFLAISPMARIPVLNDDGWTLPESAAIVAYLEDVLDGPSLLSGTPKERAHARLIETLASHELAGLRPLMVCKVFRMRDEPVLVEEAITTVGVGLAAIEKARDASHVWAAGDQPSVADCLLVPLFTLMEIIDPMAGTLALIAEQPGLAAYRDRAFATDIGGRSHREMKEAFAAIMARRQQAQ</sequence>
<keyword evidence="4" id="KW-1185">Reference proteome</keyword>
<dbReference type="Gene3D" id="3.40.30.10">
    <property type="entry name" value="Glutaredoxin"/>
    <property type="match status" value="1"/>
</dbReference>
<dbReference type="RefSeq" id="WP_380885908.1">
    <property type="nucleotide sequence ID" value="NZ_JBHUDY010000001.1"/>
</dbReference>
<dbReference type="SFLD" id="SFLDS00019">
    <property type="entry name" value="Glutathione_Transferase_(cytos"/>
    <property type="match status" value="1"/>
</dbReference>